<evidence type="ECO:0000256" key="5">
    <source>
        <dbReference type="SAM" id="MobiDB-lite"/>
    </source>
</evidence>
<evidence type="ECO:0000313" key="6">
    <source>
        <dbReference type="EMBL" id="OKL64556.1"/>
    </source>
</evidence>
<dbReference type="OrthoDB" id="6921389at2759"/>
<keyword evidence="1 4" id="KW-0808">Transferase</keyword>
<name>A0A225BAX7_TALAT</name>
<gene>
    <name evidence="6" type="ORF">UA08_00830</name>
</gene>
<dbReference type="PANTHER" id="PTHR12001:SF44">
    <property type="entry name" value="GERANYLGERANYL PYROPHOSPHATE SYNTHASE"/>
    <property type="match status" value="1"/>
</dbReference>
<dbReference type="Pfam" id="PF00348">
    <property type="entry name" value="polyprenyl_synt"/>
    <property type="match status" value="1"/>
</dbReference>
<evidence type="ECO:0000256" key="3">
    <source>
        <dbReference type="ARBA" id="ARBA00022842"/>
    </source>
</evidence>
<dbReference type="EMBL" id="LFMY01000001">
    <property type="protein sequence ID" value="OKL64556.1"/>
    <property type="molecule type" value="Genomic_DNA"/>
</dbReference>
<dbReference type="GO" id="GO:0046165">
    <property type="term" value="P:alcohol biosynthetic process"/>
    <property type="evidence" value="ECO:0007669"/>
    <property type="project" value="UniProtKB-ARBA"/>
</dbReference>
<evidence type="ECO:0000256" key="4">
    <source>
        <dbReference type="RuleBase" id="RU004466"/>
    </source>
</evidence>
<dbReference type="SFLD" id="SFLDS00005">
    <property type="entry name" value="Isoprenoid_Synthase_Type_I"/>
    <property type="match status" value="1"/>
</dbReference>
<keyword evidence="2" id="KW-0479">Metal-binding</keyword>
<proteinExistence type="inferred from homology"/>
<sequence>MAQSLQSPNAIPPRTSSNGAVNASPGLGSISEGEWMSSSKRKQLSTNTNSKHGRNRSSVDWTQTKEGLWSQEKDHILMGPYDYMAQQPGKDIRKQMITAFNAWLKVPEASLAIITRVVTMLHTASLLIDDVEDNSVLRRGIPVAHNIFGTAQTINSANYVYFLALQEVRKLNNPVAMDIYTEELLNLHRGQGMDLFWRDSLTCPTEEEYLEMVDNKTGGLFRLAVKLMQAESSTGRDCVPLVNVLGLIFQICDDYLNLSDQTYSKNKGLCEDLTEGKFSFPIIHSIRADPSNVQLINILKQKTKDEEVKLYAVSYMERTGSFAHTKRVVTQLRDKAFKLIDEMDGIYDEQPIVDSGRNGRFVREILEKIVESTLKDKGKA</sequence>
<reference evidence="6 7" key="1">
    <citation type="submission" date="2015-06" db="EMBL/GenBank/DDBJ databases">
        <title>Talaromyces atroroseus IBT 11181 draft genome.</title>
        <authorList>
            <person name="Rasmussen K.B."/>
            <person name="Rasmussen S."/>
            <person name="Petersen B."/>
            <person name="Sicheritz-Ponten T."/>
            <person name="Mortensen U.H."/>
            <person name="Thrane U."/>
        </authorList>
    </citation>
    <scope>NUCLEOTIDE SEQUENCE [LARGE SCALE GENOMIC DNA]</scope>
    <source>
        <strain evidence="6 7">IBT 11181</strain>
    </source>
</reference>
<keyword evidence="7" id="KW-1185">Reference proteome</keyword>
<feature type="compositionally biased region" description="Polar residues" evidence="5">
    <location>
        <begin position="1"/>
        <end position="21"/>
    </location>
</feature>
<comment type="caution">
    <text evidence="6">The sequence shown here is derived from an EMBL/GenBank/DDBJ whole genome shotgun (WGS) entry which is preliminary data.</text>
</comment>
<dbReference type="PROSITE" id="PS00723">
    <property type="entry name" value="POLYPRENYL_SYNTHASE_1"/>
    <property type="match status" value="1"/>
</dbReference>
<dbReference type="AlphaFoldDB" id="A0A225BAX7"/>
<dbReference type="InterPro" id="IPR033749">
    <property type="entry name" value="Polyprenyl_synt_CS"/>
</dbReference>
<dbReference type="GO" id="GO:0043386">
    <property type="term" value="P:mycotoxin biosynthetic process"/>
    <property type="evidence" value="ECO:0007669"/>
    <property type="project" value="UniProtKB-ARBA"/>
</dbReference>
<dbReference type="GO" id="GO:0004659">
    <property type="term" value="F:prenyltransferase activity"/>
    <property type="evidence" value="ECO:0007669"/>
    <property type="project" value="InterPro"/>
</dbReference>
<dbReference type="GeneID" id="31000585"/>
<dbReference type="Proteomes" id="UP000214365">
    <property type="component" value="Unassembled WGS sequence"/>
</dbReference>
<dbReference type="InterPro" id="IPR008949">
    <property type="entry name" value="Isoprenoid_synthase_dom_sf"/>
</dbReference>
<feature type="region of interest" description="Disordered" evidence="5">
    <location>
        <begin position="1"/>
        <end position="65"/>
    </location>
</feature>
<dbReference type="SUPFAM" id="SSF48576">
    <property type="entry name" value="Terpenoid synthases"/>
    <property type="match status" value="1"/>
</dbReference>
<dbReference type="GO" id="GO:0008299">
    <property type="term" value="P:isoprenoid biosynthetic process"/>
    <property type="evidence" value="ECO:0007669"/>
    <property type="project" value="InterPro"/>
</dbReference>
<feature type="compositionally biased region" description="Polar residues" evidence="5">
    <location>
        <begin position="44"/>
        <end position="65"/>
    </location>
</feature>
<dbReference type="PANTHER" id="PTHR12001">
    <property type="entry name" value="GERANYLGERANYL PYROPHOSPHATE SYNTHASE"/>
    <property type="match status" value="1"/>
</dbReference>
<dbReference type="Gene3D" id="1.10.600.10">
    <property type="entry name" value="Farnesyl Diphosphate Synthase"/>
    <property type="match status" value="1"/>
</dbReference>
<accession>A0A225BAX7</accession>
<evidence type="ECO:0000256" key="2">
    <source>
        <dbReference type="ARBA" id="ARBA00022723"/>
    </source>
</evidence>
<dbReference type="PROSITE" id="PS00444">
    <property type="entry name" value="POLYPRENYL_SYNTHASE_2"/>
    <property type="match status" value="1"/>
</dbReference>
<dbReference type="STRING" id="1441469.A0A225BAX7"/>
<dbReference type="RefSeq" id="XP_020124677.1">
    <property type="nucleotide sequence ID" value="XM_020260680.1"/>
</dbReference>
<keyword evidence="3" id="KW-0460">Magnesium</keyword>
<evidence type="ECO:0000256" key="1">
    <source>
        <dbReference type="ARBA" id="ARBA00022679"/>
    </source>
</evidence>
<dbReference type="GO" id="GO:0046872">
    <property type="term" value="F:metal ion binding"/>
    <property type="evidence" value="ECO:0007669"/>
    <property type="project" value="UniProtKB-KW"/>
</dbReference>
<comment type="similarity">
    <text evidence="4">Belongs to the FPP/GGPP synthase family.</text>
</comment>
<dbReference type="InterPro" id="IPR000092">
    <property type="entry name" value="Polyprenyl_synt"/>
</dbReference>
<organism evidence="6 7">
    <name type="scientific">Talaromyces atroroseus</name>
    <dbReference type="NCBI Taxonomy" id="1441469"/>
    <lineage>
        <taxon>Eukaryota</taxon>
        <taxon>Fungi</taxon>
        <taxon>Dikarya</taxon>
        <taxon>Ascomycota</taxon>
        <taxon>Pezizomycotina</taxon>
        <taxon>Eurotiomycetes</taxon>
        <taxon>Eurotiomycetidae</taxon>
        <taxon>Eurotiales</taxon>
        <taxon>Trichocomaceae</taxon>
        <taxon>Talaromyces</taxon>
        <taxon>Talaromyces sect. Trachyspermi</taxon>
    </lineage>
</organism>
<evidence type="ECO:0000313" key="7">
    <source>
        <dbReference type="Proteomes" id="UP000214365"/>
    </source>
</evidence>
<dbReference type="CDD" id="cd00685">
    <property type="entry name" value="Trans_IPPS_HT"/>
    <property type="match status" value="1"/>
</dbReference>
<protein>
    <submittedName>
        <fullName evidence="6">Geranylgeranyl pyrophosphate synthase</fullName>
    </submittedName>
</protein>